<accession>A0A5C4X533</accession>
<keyword evidence="1" id="KW-0805">Transcription regulation</keyword>
<dbReference type="EMBL" id="VDMQ01000002">
    <property type="protein sequence ID" value="TNM56866.1"/>
    <property type="molecule type" value="Genomic_DNA"/>
</dbReference>
<evidence type="ECO:0000256" key="1">
    <source>
        <dbReference type="ARBA" id="ARBA00023015"/>
    </source>
</evidence>
<evidence type="ECO:0000313" key="6">
    <source>
        <dbReference type="Proteomes" id="UP000314223"/>
    </source>
</evidence>
<dbReference type="Gene3D" id="1.10.10.10">
    <property type="entry name" value="Winged helix-like DNA-binding domain superfamily/Winged helix DNA-binding domain"/>
    <property type="match status" value="1"/>
</dbReference>
<keyword evidence="3" id="KW-0804">Transcription</keyword>
<comment type="caution">
    <text evidence="5">The sequence shown here is derived from an EMBL/GenBank/DDBJ whole genome shotgun (WGS) entry which is preliminary data.</text>
</comment>
<dbReference type="GO" id="GO:0003700">
    <property type="term" value="F:DNA-binding transcription factor activity"/>
    <property type="evidence" value="ECO:0007669"/>
    <property type="project" value="InterPro"/>
</dbReference>
<dbReference type="SUPFAM" id="SSF46785">
    <property type="entry name" value="Winged helix' DNA-binding domain"/>
    <property type="match status" value="1"/>
</dbReference>
<gene>
    <name evidence="5" type="ORF">FHQ09_04670</name>
</gene>
<reference evidence="5 6" key="1">
    <citation type="submission" date="2019-06" db="EMBL/GenBank/DDBJ databases">
        <authorList>
            <person name="Mardanova A.M."/>
            <person name="Pudova D.S."/>
            <person name="Shagimardanova E.I."/>
            <person name="Gogoleva N.E."/>
            <person name="Lutfullin M.T."/>
            <person name="Hadieva G.F."/>
            <person name="Sharipova M.R."/>
        </authorList>
    </citation>
    <scope>NUCLEOTIDE SEQUENCE [LARGE SCALE GENOMIC DNA]</scope>
    <source>
        <strain evidence="5 6">MG-1</strain>
    </source>
</reference>
<feature type="domain" description="HTH marR-type" evidence="4">
    <location>
        <begin position="20"/>
        <end position="152"/>
    </location>
</feature>
<evidence type="ECO:0000256" key="2">
    <source>
        <dbReference type="ARBA" id="ARBA00023125"/>
    </source>
</evidence>
<dbReference type="GO" id="GO:0003677">
    <property type="term" value="F:DNA binding"/>
    <property type="evidence" value="ECO:0007669"/>
    <property type="project" value="UniProtKB-KW"/>
</dbReference>
<evidence type="ECO:0000313" key="5">
    <source>
        <dbReference type="EMBL" id="TNM56866.1"/>
    </source>
</evidence>
<dbReference type="InterPro" id="IPR000835">
    <property type="entry name" value="HTH_MarR-typ"/>
</dbReference>
<dbReference type="InterPro" id="IPR036390">
    <property type="entry name" value="WH_DNA-bd_sf"/>
</dbReference>
<name>A0A5C4X533_9MICO</name>
<sequence>MSQGSEDHNAGTCEEPVELESLLGYQLKHLQSELRSKMDETLRPLELTTPQYNCLEQLRRRPGASNSELARGAFVTRQTMNTLVRGLQERGLITRPATAESGRVLPTRLTSAGLEVLDQAVSRVEAVSARMVSPLDDETRTMVTEALGRCIAALEEAEDG</sequence>
<organism evidence="5 6">
    <name type="scientific">Brevibacterium sediminis</name>
    <dbReference type="NCBI Taxonomy" id="1857024"/>
    <lineage>
        <taxon>Bacteria</taxon>
        <taxon>Bacillati</taxon>
        <taxon>Actinomycetota</taxon>
        <taxon>Actinomycetes</taxon>
        <taxon>Micrococcales</taxon>
        <taxon>Brevibacteriaceae</taxon>
        <taxon>Brevibacterium</taxon>
    </lineage>
</organism>
<dbReference type="InterPro" id="IPR036388">
    <property type="entry name" value="WH-like_DNA-bd_sf"/>
</dbReference>
<dbReference type="Proteomes" id="UP000314223">
    <property type="component" value="Unassembled WGS sequence"/>
</dbReference>
<dbReference type="Pfam" id="PF12802">
    <property type="entry name" value="MarR_2"/>
    <property type="match status" value="1"/>
</dbReference>
<evidence type="ECO:0000256" key="3">
    <source>
        <dbReference type="ARBA" id="ARBA00023163"/>
    </source>
</evidence>
<protein>
    <submittedName>
        <fullName evidence="5">MarR family transcriptional regulator</fullName>
    </submittedName>
</protein>
<dbReference type="PROSITE" id="PS50995">
    <property type="entry name" value="HTH_MARR_2"/>
    <property type="match status" value="1"/>
</dbReference>
<proteinExistence type="predicted"/>
<dbReference type="PANTHER" id="PTHR42756:SF1">
    <property type="entry name" value="TRANSCRIPTIONAL REPRESSOR OF EMRAB OPERON"/>
    <property type="match status" value="1"/>
</dbReference>
<dbReference type="RefSeq" id="WP_139467662.1">
    <property type="nucleotide sequence ID" value="NZ_VDMQ01000002.1"/>
</dbReference>
<dbReference type="SMART" id="SM00347">
    <property type="entry name" value="HTH_MARR"/>
    <property type="match status" value="1"/>
</dbReference>
<dbReference type="AlphaFoldDB" id="A0A5C4X533"/>
<evidence type="ECO:0000259" key="4">
    <source>
        <dbReference type="PROSITE" id="PS50995"/>
    </source>
</evidence>
<dbReference type="PANTHER" id="PTHR42756">
    <property type="entry name" value="TRANSCRIPTIONAL REGULATOR, MARR"/>
    <property type="match status" value="1"/>
</dbReference>
<keyword evidence="2" id="KW-0238">DNA-binding</keyword>